<dbReference type="OrthoDB" id="5442775at2"/>
<dbReference type="eggNOG" id="ENOG5031GMK">
    <property type="taxonomic scope" value="Bacteria"/>
</dbReference>
<proteinExistence type="predicted"/>
<gene>
    <name evidence="1" type="ORF">DesfrDRAFT_1811</name>
</gene>
<organism evidence="1 2">
    <name type="scientific">Solidesulfovibrio fructosivorans JJ]</name>
    <dbReference type="NCBI Taxonomy" id="596151"/>
    <lineage>
        <taxon>Bacteria</taxon>
        <taxon>Pseudomonadati</taxon>
        <taxon>Thermodesulfobacteriota</taxon>
        <taxon>Desulfovibrionia</taxon>
        <taxon>Desulfovibrionales</taxon>
        <taxon>Desulfovibrionaceae</taxon>
        <taxon>Solidesulfovibrio</taxon>
    </lineage>
</organism>
<dbReference type="EMBL" id="AECZ01000010">
    <property type="protein sequence ID" value="EFL51372.1"/>
    <property type="molecule type" value="Genomic_DNA"/>
</dbReference>
<dbReference type="RefSeq" id="WP_005993146.1">
    <property type="nucleotide sequence ID" value="NZ_AECZ01000010.1"/>
</dbReference>
<protein>
    <submittedName>
        <fullName evidence="1">Uncharacterized protein</fullName>
    </submittedName>
</protein>
<dbReference type="Proteomes" id="UP000006250">
    <property type="component" value="Unassembled WGS sequence"/>
</dbReference>
<accession>E1JW12</accession>
<sequence>MDTPIRLFPPGQGISPYLADWRKAFADLDPTRAVTVSFCFDRGKLPPVIETVCLPWPVDAADRPRVELFSAAVVNNVLCLRGARRVSILADDAALARNLAEAIRRLFILGPDDFSDMSLIFLLRLVERVFGADFTIDADRDHALALLRDHCRLDASDETPPAGPTDIRPGTVLAVNIGQHLTSQALVRCDGAGGYAVESFSRRPTRDDQGERMCLNAVLPSLRAEAKALAKQAGRPIDAVGVSLSATVVAGKVRPVPEFGLFAECGETEIHDADATLRRTFGDIFPGRPVAVVNDGEAQALFAFHYGRPEAPLAAGAARPGGVLSVRLGSCPAIHVLDASGHAGPGFHEYGWLITRYAPNPAQSRLFSTSRFHLSHYGVALAAHELGLLARYGQDIETAIPFFHDALVGDDLALRLEAAGVYGVLGAHLAMLAEEVSRQTPLGSLRLLGSRANHVDAPVFAAMAKGFAAFASGHALSVSGLPLRFIEDASSFAGLVGAAHAALRLA</sequence>
<evidence type="ECO:0000313" key="2">
    <source>
        <dbReference type="Proteomes" id="UP000006250"/>
    </source>
</evidence>
<reference evidence="1 2" key="1">
    <citation type="submission" date="2010-08" db="EMBL/GenBank/DDBJ databases">
        <title>The draft genome of Desulfovibrio fructosovorans JJ.</title>
        <authorList>
            <consortium name="US DOE Joint Genome Institute (JGI-PGF)"/>
            <person name="Lucas S."/>
            <person name="Copeland A."/>
            <person name="Lapidus A."/>
            <person name="Cheng J.-F."/>
            <person name="Bruce D."/>
            <person name="Goodwin L."/>
            <person name="Pitluck S."/>
            <person name="Land M.L."/>
            <person name="Hauser L."/>
            <person name="Chang Y.-J."/>
            <person name="Jeffries C."/>
            <person name="Wall J.D."/>
            <person name="Stahl D.A."/>
            <person name="Arkin A.P."/>
            <person name="Dehal P."/>
            <person name="Stolyar S.M."/>
            <person name="Hazen T.C."/>
            <person name="Woyke T.J."/>
        </authorList>
    </citation>
    <scope>NUCLEOTIDE SEQUENCE [LARGE SCALE GENOMIC DNA]</scope>
    <source>
        <strain evidence="1 2">JJ</strain>
    </source>
</reference>
<evidence type="ECO:0000313" key="1">
    <source>
        <dbReference type="EMBL" id="EFL51372.1"/>
    </source>
</evidence>
<dbReference type="Gene3D" id="3.30.420.40">
    <property type="match status" value="1"/>
</dbReference>
<comment type="caution">
    <text evidence="1">The sequence shown here is derived from an EMBL/GenBank/DDBJ whole genome shotgun (WGS) entry which is preliminary data.</text>
</comment>
<dbReference type="AlphaFoldDB" id="E1JW12"/>
<dbReference type="STRING" id="596151.DesfrDRAFT_1811"/>
<name>E1JW12_SOLFR</name>
<dbReference type="InterPro" id="IPR043129">
    <property type="entry name" value="ATPase_NBD"/>
</dbReference>
<dbReference type="SUPFAM" id="SSF53067">
    <property type="entry name" value="Actin-like ATPase domain"/>
    <property type="match status" value="1"/>
</dbReference>
<keyword evidence="2" id="KW-1185">Reference proteome</keyword>